<reference evidence="4 5" key="1">
    <citation type="submission" date="2019-07" db="EMBL/GenBank/DDBJ databases">
        <title>Genomics analysis of Aphanomyces spp. identifies a new class of oomycete effector associated with host adaptation.</title>
        <authorList>
            <person name="Gaulin E."/>
        </authorList>
    </citation>
    <scope>NUCLEOTIDE SEQUENCE [LARGE SCALE GENOMIC DNA]</scope>
    <source>
        <strain evidence="4 5">ATCC 201684</strain>
    </source>
</reference>
<dbReference type="Proteomes" id="UP000481153">
    <property type="component" value="Unassembled WGS sequence"/>
</dbReference>
<protein>
    <recommendedName>
        <fullName evidence="3">Cyclic nucleotide-binding domain-containing protein</fullName>
    </recommendedName>
</protein>
<dbReference type="CDD" id="cd00038">
    <property type="entry name" value="CAP_ED"/>
    <property type="match status" value="1"/>
</dbReference>
<dbReference type="PANTHER" id="PTHR10217">
    <property type="entry name" value="VOLTAGE AND LIGAND GATED POTASSIUM CHANNEL"/>
    <property type="match status" value="1"/>
</dbReference>
<dbReference type="InterPro" id="IPR018490">
    <property type="entry name" value="cNMP-bd_dom_sf"/>
</dbReference>
<feature type="compositionally biased region" description="Polar residues" evidence="1">
    <location>
        <begin position="11"/>
        <end position="22"/>
    </location>
</feature>
<gene>
    <name evidence="4" type="ORF">Ae201684_013993</name>
</gene>
<dbReference type="Pfam" id="PF00027">
    <property type="entry name" value="cNMP_binding"/>
    <property type="match status" value="1"/>
</dbReference>
<dbReference type="GO" id="GO:0005886">
    <property type="term" value="C:plasma membrane"/>
    <property type="evidence" value="ECO:0007669"/>
    <property type="project" value="TreeGrafter"/>
</dbReference>
<dbReference type="InterPro" id="IPR014710">
    <property type="entry name" value="RmlC-like_jellyroll"/>
</dbReference>
<evidence type="ECO:0000259" key="3">
    <source>
        <dbReference type="PROSITE" id="PS50042"/>
    </source>
</evidence>
<dbReference type="EMBL" id="VJMJ01000181">
    <property type="protein sequence ID" value="KAF0728167.1"/>
    <property type="molecule type" value="Genomic_DNA"/>
</dbReference>
<dbReference type="InterPro" id="IPR050818">
    <property type="entry name" value="KCNH_animal-type"/>
</dbReference>
<accession>A0A6G0WLJ3</accession>
<evidence type="ECO:0000313" key="5">
    <source>
        <dbReference type="Proteomes" id="UP000481153"/>
    </source>
</evidence>
<dbReference type="InterPro" id="IPR018488">
    <property type="entry name" value="cNMP-bd_CS"/>
</dbReference>
<dbReference type="GO" id="GO:0042391">
    <property type="term" value="P:regulation of membrane potential"/>
    <property type="evidence" value="ECO:0007669"/>
    <property type="project" value="TreeGrafter"/>
</dbReference>
<keyword evidence="2" id="KW-0472">Membrane</keyword>
<dbReference type="Gene3D" id="2.60.120.10">
    <property type="entry name" value="Jelly Rolls"/>
    <property type="match status" value="1"/>
</dbReference>
<dbReference type="Gene3D" id="1.10.287.70">
    <property type="match status" value="1"/>
</dbReference>
<keyword evidence="5" id="KW-1185">Reference proteome</keyword>
<keyword evidence="2" id="KW-0812">Transmembrane</keyword>
<keyword evidence="2" id="KW-1133">Transmembrane helix</keyword>
<evidence type="ECO:0000256" key="2">
    <source>
        <dbReference type="SAM" id="Phobius"/>
    </source>
</evidence>
<dbReference type="AlphaFoldDB" id="A0A6G0WLJ3"/>
<feature type="domain" description="Cyclic nucleotide-binding" evidence="3">
    <location>
        <begin position="448"/>
        <end position="558"/>
    </location>
</feature>
<dbReference type="PROSITE" id="PS50042">
    <property type="entry name" value="CNMP_BINDING_3"/>
    <property type="match status" value="1"/>
</dbReference>
<feature type="transmembrane region" description="Helical" evidence="2">
    <location>
        <begin position="164"/>
        <end position="184"/>
    </location>
</feature>
<evidence type="ECO:0000313" key="4">
    <source>
        <dbReference type="EMBL" id="KAF0728167.1"/>
    </source>
</evidence>
<dbReference type="PROSITE" id="PS00888">
    <property type="entry name" value="CNMP_BINDING_1"/>
    <property type="match status" value="1"/>
</dbReference>
<feature type="region of interest" description="Disordered" evidence="1">
    <location>
        <begin position="1"/>
        <end position="69"/>
    </location>
</feature>
<organism evidence="4 5">
    <name type="scientific">Aphanomyces euteiches</name>
    <dbReference type="NCBI Taxonomy" id="100861"/>
    <lineage>
        <taxon>Eukaryota</taxon>
        <taxon>Sar</taxon>
        <taxon>Stramenopiles</taxon>
        <taxon>Oomycota</taxon>
        <taxon>Saprolegniomycetes</taxon>
        <taxon>Saprolegniales</taxon>
        <taxon>Verrucalvaceae</taxon>
        <taxon>Aphanomyces</taxon>
    </lineage>
</organism>
<name>A0A6G0WLJ3_9STRA</name>
<dbReference type="SUPFAM" id="SSF81324">
    <property type="entry name" value="Voltage-gated potassium channels"/>
    <property type="match status" value="1"/>
</dbReference>
<dbReference type="VEuPathDB" id="FungiDB:AeMF1_016679"/>
<dbReference type="SUPFAM" id="SSF51206">
    <property type="entry name" value="cAMP-binding domain-like"/>
    <property type="match status" value="1"/>
</dbReference>
<dbReference type="GO" id="GO:0005249">
    <property type="term" value="F:voltage-gated potassium channel activity"/>
    <property type="evidence" value="ECO:0007669"/>
    <property type="project" value="TreeGrafter"/>
</dbReference>
<dbReference type="SMART" id="SM00100">
    <property type="entry name" value="cNMP"/>
    <property type="match status" value="1"/>
</dbReference>
<sequence length="701" mass="79213">MADNVEELAPPTTTWAMKSSSKLPPISYGKRSSKSDGQLLDTSLKVAPHESDLASPQESSRRRRSSEGSLRNVVMLKARQLSNRMMSKAASRRDGLDAGELEQELNNLAANYVSQLAQQHRAFVLSIHSRTKVFWDIVLAVVTAYAIIVVPMDLTFDLYDTYDSLVFVQISMDVIFLADILLVFRTSYLVSDSREEVFDVDRIRRHYLATWFSIDCMASIPSSALGQAFRESDFAYLRLLVVCRVIRLSALPMFGEIMAWASRTLTPYAVRLAVVIVLYLLLHHYIACSFYYVVRIEGGPDAPDVWVMPFRSNDTLAIKYLSSFYRGLDCTSGSDLGPQTNIERMWSTTAFTVGIIANACVAGIVSSIMAQMNKIEDERAYQKECIGTRLRNCNAGEMLQKRVRDFYDSAHGLESAHHADDLFRGMPEKLHFELSIALNESFLNKVPLFRTLEPEGIVALMECVEETVAMAGDMIIRAGEEGRAMYMIKLGSVEVFLTTATGPRVSIKHMHVGQSFGEMSLMTKGKTTANVVATTFCVLLVIYKEMFDWITRENDQVRTFWEKSRERQMETSVAAKKRVSLETTSHQVVQEVGVVRELVRRAMPRQIKAVIQKIRLRRAAKRIALVRRTQLMSVWGDTQSRQPKQKSFQSVVAKMRATSTFVPRDIAFRAMRMVDAMSQNAAKDMVAATNITRRNILYNAR</sequence>
<evidence type="ECO:0000256" key="1">
    <source>
        <dbReference type="SAM" id="MobiDB-lite"/>
    </source>
</evidence>
<feature type="transmembrane region" description="Helical" evidence="2">
    <location>
        <begin position="272"/>
        <end position="294"/>
    </location>
</feature>
<comment type="caution">
    <text evidence="4">The sequence shown here is derived from an EMBL/GenBank/DDBJ whole genome shotgun (WGS) entry which is preliminary data.</text>
</comment>
<feature type="transmembrane region" description="Helical" evidence="2">
    <location>
        <begin position="350"/>
        <end position="370"/>
    </location>
</feature>
<dbReference type="InterPro" id="IPR000595">
    <property type="entry name" value="cNMP-bd_dom"/>
</dbReference>
<dbReference type="PANTHER" id="PTHR10217:SF435">
    <property type="entry name" value="POTASSIUM VOLTAGE-GATED CHANNEL PROTEIN EAG"/>
    <property type="match status" value="1"/>
</dbReference>
<feature type="transmembrane region" description="Helical" evidence="2">
    <location>
        <begin position="133"/>
        <end position="152"/>
    </location>
</feature>
<proteinExistence type="predicted"/>